<dbReference type="PROSITE" id="PS50059">
    <property type="entry name" value="FKBP_PPIASE"/>
    <property type="match status" value="1"/>
</dbReference>
<dbReference type="PANTHER" id="PTHR43811:SF19">
    <property type="entry name" value="39 KDA FK506-BINDING NUCLEAR PROTEIN"/>
    <property type="match status" value="1"/>
</dbReference>
<keyword evidence="10" id="KW-1185">Reference proteome</keyword>
<evidence type="ECO:0000256" key="7">
    <source>
        <dbReference type="SAM" id="SignalP"/>
    </source>
</evidence>
<dbReference type="EMBL" id="LN515532">
    <property type="protein sequence ID" value="CEA15948.1"/>
    <property type="molecule type" value="Genomic_DNA"/>
</dbReference>
<keyword evidence="7" id="KW-0732">Signal</keyword>
<keyword evidence="4 5" id="KW-0413">Isomerase</keyword>
<dbReference type="Gene3D" id="3.10.50.40">
    <property type="match status" value="1"/>
</dbReference>
<evidence type="ECO:0000256" key="6">
    <source>
        <dbReference type="RuleBase" id="RU003915"/>
    </source>
</evidence>
<keyword evidence="3 5" id="KW-0697">Rotamase</keyword>
<dbReference type="Pfam" id="PF00254">
    <property type="entry name" value="FKBP_C"/>
    <property type="match status" value="1"/>
</dbReference>
<dbReference type="AlphaFoldDB" id="A0A098C0K8"/>
<dbReference type="HOGENOM" id="CLU_013615_7_1_10"/>
<comment type="catalytic activity">
    <reaction evidence="1 5 6">
        <text>[protein]-peptidylproline (omega=180) = [protein]-peptidylproline (omega=0)</text>
        <dbReference type="Rhea" id="RHEA:16237"/>
        <dbReference type="Rhea" id="RHEA-COMP:10747"/>
        <dbReference type="Rhea" id="RHEA-COMP:10748"/>
        <dbReference type="ChEBI" id="CHEBI:83833"/>
        <dbReference type="ChEBI" id="CHEBI:83834"/>
        <dbReference type="EC" id="5.2.1.8"/>
    </reaction>
</comment>
<feature type="signal peptide" evidence="7">
    <location>
        <begin position="1"/>
        <end position="22"/>
    </location>
</feature>
<name>A0A098C0K8_9BACT</name>
<evidence type="ECO:0000313" key="9">
    <source>
        <dbReference type="EMBL" id="CEA15948.1"/>
    </source>
</evidence>
<dbReference type="EC" id="5.2.1.8" evidence="6"/>
<proteinExistence type="inferred from homology"/>
<evidence type="ECO:0000313" key="10">
    <source>
        <dbReference type="Proteomes" id="UP000032417"/>
    </source>
</evidence>
<comment type="similarity">
    <text evidence="2 6">Belongs to the FKBP-type PPIase family.</text>
</comment>
<reference evidence="9 10" key="1">
    <citation type="submission" date="2014-08" db="EMBL/GenBank/DDBJ databases">
        <authorList>
            <person name="Wibberg D."/>
        </authorList>
    </citation>
    <scope>NUCLEOTIDE SEQUENCE [LARGE SCALE GENOMIC DNA]</scope>
    <source>
        <strain evidence="10">ING2-E5B</strain>
    </source>
</reference>
<organism evidence="9 10">
    <name type="scientific">Fermentimonas caenicola</name>
    <dbReference type="NCBI Taxonomy" id="1562970"/>
    <lineage>
        <taxon>Bacteria</taxon>
        <taxon>Pseudomonadati</taxon>
        <taxon>Bacteroidota</taxon>
        <taxon>Bacteroidia</taxon>
        <taxon>Bacteroidales</taxon>
        <taxon>Dysgonomonadaceae</taxon>
        <taxon>Fermentimonas</taxon>
    </lineage>
</organism>
<feature type="domain" description="PPIase FKBP-type" evidence="8">
    <location>
        <begin position="76"/>
        <end position="179"/>
    </location>
</feature>
<dbReference type="STRING" id="1562970.ING2E5B_1196"/>
<dbReference type="Proteomes" id="UP000032417">
    <property type="component" value="Chromosome 1"/>
</dbReference>
<gene>
    <name evidence="9" type="ORF">ING2E5B_1196</name>
</gene>
<dbReference type="SUPFAM" id="SSF54534">
    <property type="entry name" value="FKBP-like"/>
    <property type="match status" value="1"/>
</dbReference>
<evidence type="ECO:0000256" key="5">
    <source>
        <dbReference type="PROSITE-ProRule" id="PRU00277"/>
    </source>
</evidence>
<accession>A0A098C0K8</accession>
<dbReference type="InterPro" id="IPR046357">
    <property type="entry name" value="PPIase_dom_sf"/>
</dbReference>
<evidence type="ECO:0000256" key="4">
    <source>
        <dbReference type="ARBA" id="ARBA00023235"/>
    </source>
</evidence>
<dbReference type="InterPro" id="IPR001179">
    <property type="entry name" value="PPIase_FKBP_dom"/>
</dbReference>
<dbReference type="OrthoDB" id="9814548at2"/>
<dbReference type="KEGG" id="pbt:ING2E5B_1196"/>
<evidence type="ECO:0000256" key="1">
    <source>
        <dbReference type="ARBA" id="ARBA00000971"/>
    </source>
</evidence>
<evidence type="ECO:0000256" key="3">
    <source>
        <dbReference type="ARBA" id="ARBA00023110"/>
    </source>
</evidence>
<dbReference type="PANTHER" id="PTHR43811">
    <property type="entry name" value="FKBP-TYPE PEPTIDYL-PROLYL CIS-TRANS ISOMERASE FKPA"/>
    <property type="match status" value="1"/>
</dbReference>
<sequence length="180" mass="20471">MKLKLSLLLSLFAFILFSSCNEEETFDEKWKLDNEAQFSKISSNSEYSKINSTSGIGFIMYKVIESGEGEVSPIFTDVVKVRYTGWYKSDWTKPDKYNDDKGNVIINKVVFDTTSKNDVPRSFSVNGVVDGFSTALQHMKVGDKWEVWMPWRLAYGVTGKGNIPGYTTLVFEIELVEIVE</sequence>
<protein>
    <recommendedName>
        <fullName evidence="6">Peptidyl-prolyl cis-trans isomerase</fullName>
        <ecNumber evidence="6">5.2.1.8</ecNumber>
    </recommendedName>
</protein>
<evidence type="ECO:0000259" key="8">
    <source>
        <dbReference type="PROSITE" id="PS50059"/>
    </source>
</evidence>
<dbReference type="GO" id="GO:0003755">
    <property type="term" value="F:peptidyl-prolyl cis-trans isomerase activity"/>
    <property type="evidence" value="ECO:0007669"/>
    <property type="project" value="UniProtKB-UniRule"/>
</dbReference>
<feature type="chain" id="PRO_5030003000" description="Peptidyl-prolyl cis-trans isomerase" evidence="7">
    <location>
        <begin position="23"/>
        <end position="180"/>
    </location>
</feature>
<dbReference type="PROSITE" id="PS51257">
    <property type="entry name" value="PROKAR_LIPOPROTEIN"/>
    <property type="match status" value="1"/>
</dbReference>
<evidence type="ECO:0000256" key="2">
    <source>
        <dbReference type="ARBA" id="ARBA00006577"/>
    </source>
</evidence>